<accession>A0A0C2QXK2</accession>
<protein>
    <submittedName>
        <fullName evidence="2">Uncharacterized protein</fullName>
    </submittedName>
</protein>
<keyword evidence="1" id="KW-0472">Membrane</keyword>
<evidence type="ECO:0000256" key="1">
    <source>
        <dbReference type="SAM" id="Phobius"/>
    </source>
</evidence>
<comment type="caution">
    <text evidence="2">The sequence shown here is derived from an EMBL/GenBank/DDBJ whole genome shotgun (WGS) entry which is preliminary data.</text>
</comment>
<dbReference type="PATRIC" id="fig|135826.4.peg.3397"/>
<feature type="transmembrane region" description="Helical" evidence="1">
    <location>
        <begin position="47"/>
        <end position="67"/>
    </location>
</feature>
<keyword evidence="1" id="KW-0812">Transmembrane</keyword>
<name>A0A0C2QXK2_9BACL</name>
<keyword evidence="1" id="KW-1133">Transmembrane helix</keyword>
<dbReference type="EMBL" id="JXRQ01000030">
    <property type="protein sequence ID" value="KIL42790.1"/>
    <property type="molecule type" value="Genomic_DNA"/>
</dbReference>
<keyword evidence="3" id="KW-1185">Reference proteome</keyword>
<reference evidence="2 3" key="1">
    <citation type="submission" date="2015-01" db="EMBL/GenBank/DDBJ databases">
        <title>Genome sequence of Jeotgalibacillus alimentarius.</title>
        <authorList>
            <person name="Goh K.M."/>
            <person name="Chan K.-G."/>
            <person name="Yaakop A.S."/>
            <person name="Ee R."/>
            <person name="Gan H.M."/>
            <person name="Chan C.S."/>
        </authorList>
    </citation>
    <scope>NUCLEOTIDE SEQUENCE [LARGE SCALE GENOMIC DNA]</scope>
    <source>
        <strain evidence="2 3">YKJ-13</strain>
    </source>
</reference>
<gene>
    <name evidence="2" type="ORF">KP77_34200</name>
</gene>
<sequence>MSTKMKNIMYFSAGILAVTFFIPLLKAMGLPPFDVVLTAMFGEGNPLALVFCAALIAAVLFVMNFIVRREARAE</sequence>
<dbReference type="STRING" id="135826.KP77_34200"/>
<proteinExistence type="predicted"/>
<dbReference type="RefSeq" id="WP_152614765.1">
    <property type="nucleotide sequence ID" value="NZ_JXRQ01000030.1"/>
</dbReference>
<dbReference type="Proteomes" id="UP000031950">
    <property type="component" value="Unassembled WGS sequence"/>
</dbReference>
<dbReference type="AlphaFoldDB" id="A0A0C2QXK2"/>
<evidence type="ECO:0000313" key="3">
    <source>
        <dbReference type="Proteomes" id="UP000031950"/>
    </source>
</evidence>
<dbReference type="OrthoDB" id="2974713at2"/>
<evidence type="ECO:0000313" key="2">
    <source>
        <dbReference type="EMBL" id="KIL42790.1"/>
    </source>
</evidence>
<organism evidence="2 3">
    <name type="scientific">Jeotgalibacillus alimentarius</name>
    <dbReference type="NCBI Taxonomy" id="135826"/>
    <lineage>
        <taxon>Bacteria</taxon>
        <taxon>Bacillati</taxon>
        <taxon>Bacillota</taxon>
        <taxon>Bacilli</taxon>
        <taxon>Bacillales</taxon>
        <taxon>Caryophanaceae</taxon>
        <taxon>Jeotgalibacillus</taxon>
    </lineage>
</organism>